<keyword evidence="3" id="KW-1185">Reference proteome</keyword>
<reference evidence="2" key="1">
    <citation type="submission" date="2021-12" db="EMBL/GenBank/DDBJ databases">
        <authorList>
            <person name="Li Y."/>
        </authorList>
    </citation>
    <scope>NUCLEOTIDE SEQUENCE</scope>
    <source>
        <strain evidence="2">DKSPLA3</strain>
    </source>
</reference>
<protein>
    <submittedName>
        <fullName evidence="2">DUF2798 domain-containing protein</fullName>
    </submittedName>
</protein>
<dbReference type="RefSeq" id="WP_231816129.1">
    <property type="nucleotide sequence ID" value="NZ_JAJOZR010000012.1"/>
</dbReference>
<dbReference type="Proteomes" id="UP001139089">
    <property type="component" value="Unassembled WGS sequence"/>
</dbReference>
<name>A0A9X1NTQ6_9HYPH</name>
<feature type="transmembrane region" description="Helical" evidence="1">
    <location>
        <begin position="59"/>
        <end position="81"/>
    </location>
</feature>
<evidence type="ECO:0000256" key="1">
    <source>
        <dbReference type="SAM" id="Phobius"/>
    </source>
</evidence>
<evidence type="ECO:0000313" key="2">
    <source>
        <dbReference type="EMBL" id="MCD7111015.1"/>
    </source>
</evidence>
<dbReference type="InterPro" id="IPR021529">
    <property type="entry name" value="DUF2798"/>
</dbReference>
<dbReference type="Pfam" id="PF11391">
    <property type="entry name" value="DUF2798"/>
    <property type="match status" value="1"/>
</dbReference>
<dbReference type="AlphaFoldDB" id="A0A9X1NTQ6"/>
<comment type="caution">
    <text evidence="2">The sequence shown here is derived from an EMBL/GenBank/DDBJ whole genome shotgun (WGS) entry which is preliminary data.</text>
</comment>
<organism evidence="2 3">
    <name type="scientific">Rhizobium quercicola</name>
    <dbReference type="NCBI Taxonomy" id="2901226"/>
    <lineage>
        <taxon>Bacteria</taxon>
        <taxon>Pseudomonadati</taxon>
        <taxon>Pseudomonadota</taxon>
        <taxon>Alphaproteobacteria</taxon>
        <taxon>Hyphomicrobiales</taxon>
        <taxon>Rhizobiaceae</taxon>
        <taxon>Rhizobium/Agrobacterium group</taxon>
        <taxon>Rhizobium</taxon>
    </lineage>
</organism>
<keyword evidence="1" id="KW-0812">Transmembrane</keyword>
<accession>A0A9X1NTQ6</accession>
<evidence type="ECO:0000313" key="3">
    <source>
        <dbReference type="Proteomes" id="UP001139089"/>
    </source>
</evidence>
<gene>
    <name evidence="2" type="ORF">LRX75_18430</name>
</gene>
<proteinExistence type="predicted"/>
<sequence>MPTNATPASPAARSARAGLPPAMTPYVFAFFMAGIMAFVMCWIIVSVNSGIDGGLPMRVAGAYLVAMPAAFVSVLIVRPIALKLTALVVRRPG</sequence>
<dbReference type="EMBL" id="JAJOZR010000012">
    <property type="protein sequence ID" value="MCD7111015.1"/>
    <property type="molecule type" value="Genomic_DNA"/>
</dbReference>
<feature type="transmembrane region" description="Helical" evidence="1">
    <location>
        <begin position="26"/>
        <end position="47"/>
    </location>
</feature>
<keyword evidence="1" id="KW-0472">Membrane</keyword>
<keyword evidence="1" id="KW-1133">Transmembrane helix</keyword>